<name>A0A955I8D2_9BACT</name>
<dbReference type="Proteomes" id="UP000745577">
    <property type="component" value="Unassembled WGS sequence"/>
</dbReference>
<gene>
    <name evidence="1" type="ORF">KC675_03815</name>
</gene>
<organism evidence="1 2">
    <name type="scientific">Candidatus Dojkabacteria bacterium</name>
    <dbReference type="NCBI Taxonomy" id="2099670"/>
    <lineage>
        <taxon>Bacteria</taxon>
        <taxon>Candidatus Dojkabacteria</taxon>
    </lineage>
</organism>
<evidence type="ECO:0000313" key="2">
    <source>
        <dbReference type="Proteomes" id="UP000745577"/>
    </source>
</evidence>
<protein>
    <submittedName>
        <fullName evidence="1">Uncharacterized protein</fullName>
    </submittedName>
</protein>
<sequence length="275" mass="31956">MDIVSSSGGVVFNKDDKSKCWNCHSLIPESYNALFCPKCGKTIITLPKNISKENYVSIFELVQKIANRVQLLLTPEINEYIFSLQSTIKPWTRISIFVTDESQEIQDFEKSLCNSAILTGFALRLIEEVYYKPKRYKFPSDFINKTEEFITQSRYGNKIGKDWKKDYRDDEVLEINLLTNYLVINGVIKYILLETELFSQVYQMLVLVDSEFQNLKLNDRYGSLQEEFSATMVLTGYALGIAFSFYRSANTQSSTRSFYTNDFKRILEESKITDR</sequence>
<reference evidence="1" key="1">
    <citation type="submission" date="2020-04" db="EMBL/GenBank/DDBJ databases">
        <authorList>
            <person name="Zhang T."/>
        </authorList>
    </citation>
    <scope>NUCLEOTIDE SEQUENCE</scope>
    <source>
        <strain evidence="1">HKST-UBA15</strain>
    </source>
</reference>
<dbReference type="AlphaFoldDB" id="A0A955I8D2"/>
<accession>A0A955I8D2</accession>
<comment type="caution">
    <text evidence="1">The sequence shown here is derived from an EMBL/GenBank/DDBJ whole genome shotgun (WGS) entry which is preliminary data.</text>
</comment>
<proteinExistence type="predicted"/>
<dbReference type="EMBL" id="JAGQLL010000044">
    <property type="protein sequence ID" value="MCA9380276.1"/>
    <property type="molecule type" value="Genomic_DNA"/>
</dbReference>
<reference evidence="1" key="2">
    <citation type="journal article" date="2021" name="Microbiome">
        <title>Successional dynamics and alternative stable states in a saline activated sludge microbial community over 9 years.</title>
        <authorList>
            <person name="Wang Y."/>
            <person name="Ye J."/>
            <person name="Ju F."/>
            <person name="Liu L."/>
            <person name="Boyd J.A."/>
            <person name="Deng Y."/>
            <person name="Parks D.H."/>
            <person name="Jiang X."/>
            <person name="Yin X."/>
            <person name="Woodcroft B.J."/>
            <person name="Tyson G.W."/>
            <person name="Hugenholtz P."/>
            <person name="Polz M.F."/>
            <person name="Zhang T."/>
        </authorList>
    </citation>
    <scope>NUCLEOTIDE SEQUENCE</scope>
    <source>
        <strain evidence="1">HKST-UBA15</strain>
    </source>
</reference>
<evidence type="ECO:0000313" key="1">
    <source>
        <dbReference type="EMBL" id="MCA9380276.1"/>
    </source>
</evidence>